<dbReference type="RefSeq" id="YP_009852860.1">
    <property type="nucleotide sequence ID" value="NC_048817.1"/>
</dbReference>
<evidence type="ECO:0000313" key="2">
    <source>
        <dbReference type="Proteomes" id="UP000326288"/>
    </source>
</evidence>
<dbReference type="KEGG" id="vg:55623496"/>
<dbReference type="GeneID" id="55623496"/>
<dbReference type="EMBL" id="MN284904">
    <property type="protein sequence ID" value="QFP95600.1"/>
    <property type="molecule type" value="Genomic_DNA"/>
</dbReference>
<sequence length="341" mass="36712">MKLVGAKAITDIRVGTKQAAVALAKHPNGQIREVYPVNRYASLTTEFDNPVDLGHFSMSRHDGLSNMLSGVSSGGAYRARLTSGPAKQYRFADQEFDGNDITIEFIAIDLSGLALASSVIINSYYLGGGMTEFFFGNDGFRLRTAGWDEATIFDETQARAITSGTKFTIRRILDCVYVSLNDVLVHTFKHASVKPDEGKISVGFSTSSNVSEVSSAFANLTITGSSTSTPFVGGRLDIPRISVARSSWVEIAYFYMALGGNVNISLVNYGWATSTSFSQRRGKVFLNGTEIIHLTNQNGGTQSANANMPANSLIAIQAFSDGVNSADRVLDDGYVEVYPVG</sequence>
<dbReference type="Proteomes" id="UP000326288">
    <property type="component" value="Segment"/>
</dbReference>
<organism evidence="1 2">
    <name type="scientific">Gordonia phage Tanis</name>
    <dbReference type="NCBI Taxonomy" id="2652415"/>
    <lineage>
        <taxon>Viruses</taxon>
        <taxon>Duplodnaviria</taxon>
        <taxon>Heunggongvirae</taxon>
        <taxon>Uroviricota</taxon>
        <taxon>Caudoviricetes</taxon>
        <taxon>Deejayvirinae</taxon>
        <taxon>Tanisvirus</taxon>
        <taxon>Tanisvirus tanis</taxon>
    </lineage>
</organism>
<name>A0A5P8DBV0_9CAUD</name>
<reference evidence="1 2" key="1">
    <citation type="submission" date="2019-08" db="EMBL/GenBank/DDBJ databases">
        <authorList>
            <person name="Kliewer B."/>
            <person name="Abdul Cader I."/>
            <person name="Barger N.T."/>
            <person name="Kapinos A.P."/>
            <person name="Panggabean A.F."/>
            <person name="Remijas L.E."/>
            <person name="Thai J."/>
            <person name="Torres N.C."/>
            <person name="Ngo R."/>
            <person name="Freise A.C."/>
            <person name="Moberg-Parker J."/>
            <person name="Garlena R.A."/>
            <person name="Russell D.A."/>
            <person name="Pope W.H."/>
            <person name="Jacobs-Sera D."/>
            <person name="Hatfull G.F."/>
        </authorList>
    </citation>
    <scope>NUCLEOTIDE SEQUENCE [LARGE SCALE GENOMIC DNA]</scope>
</reference>
<protein>
    <submittedName>
        <fullName evidence="1">Uncharacterized protein</fullName>
    </submittedName>
</protein>
<gene>
    <name evidence="1" type="primary">26</name>
    <name evidence="1" type="ORF">SEA_TANIS_26</name>
</gene>
<evidence type="ECO:0000313" key="1">
    <source>
        <dbReference type="EMBL" id="QFP95600.1"/>
    </source>
</evidence>
<keyword evidence="2" id="KW-1185">Reference proteome</keyword>
<accession>A0A5P8DBV0</accession>
<proteinExistence type="predicted"/>